<evidence type="ECO:0000256" key="2">
    <source>
        <dbReference type="ARBA" id="ARBA00022692"/>
    </source>
</evidence>
<dbReference type="Proteomes" id="UP000184330">
    <property type="component" value="Unassembled WGS sequence"/>
</dbReference>
<keyword evidence="2 5" id="KW-0812">Transmembrane</keyword>
<organism evidence="6 7">
    <name type="scientific">Phialocephala subalpina</name>
    <dbReference type="NCBI Taxonomy" id="576137"/>
    <lineage>
        <taxon>Eukaryota</taxon>
        <taxon>Fungi</taxon>
        <taxon>Dikarya</taxon>
        <taxon>Ascomycota</taxon>
        <taxon>Pezizomycotina</taxon>
        <taxon>Leotiomycetes</taxon>
        <taxon>Helotiales</taxon>
        <taxon>Mollisiaceae</taxon>
        <taxon>Phialocephala</taxon>
        <taxon>Phialocephala fortinii species complex</taxon>
    </lineage>
</organism>
<dbReference type="InterPro" id="IPR007568">
    <property type="entry name" value="RTA1"/>
</dbReference>
<proteinExistence type="predicted"/>
<keyword evidence="3 5" id="KW-1133">Transmembrane helix</keyword>
<dbReference type="PANTHER" id="PTHR31465:SF1">
    <property type="entry name" value="PROTEIN RTA1-RELATED"/>
    <property type="match status" value="1"/>
</dbReference>
<dbReference type="AlphaFoldDB" id="A0A1L7WV74"/>
<keyword evidence="4 5" id="KW-0472">Membrane</keyword>
<dbReference type="EMBL" id="FJOG01000008">
    <property type="protein sequence ID" value="CZR56676.1"/>
    <property type="molecule type" value="Genomic_DNA"/>
</dbReference>
<accession>A0A1L7WV74</accession>
<feature type="transmembrane region" description="Helical" evidence="5">
    <location>
        <begin position="84"/>
        <end position="105"/>
    </location>
</feature>
<evidence type="ECO:0000256" key="5">
    <source>
        <dbReference type="SAM" id="Phobius"/>
    </source>
</evidence>
<protein>
    <submittedName>
        <fullName evidence="6">Related to RTA1 domain protein</fullName>
    </submittedName>
</protein>
<feature type="transmembrane region" description="Helical" evidence="5">
    <location>
        <begin position="117"/>
        <end position="138"/>
    </location>
</feature>
<evidence type="ECO:0000256" key="3">
    <source>
        <dbReference type="ARBA" id="ARBA00022989"/>
    </source>
</evidence>
<dbReference type="PANTHER" id="PTHR31465">
    <property type="entry name" value="PROTEIN RTA1-RELATED"/>
    <property type="match status" value="1"/>
</dbReference>
<dbReference type="Pfam" id="PF04479">
    <property type="entry name" value="RTA1"/>
    <property type="match status" value="1"/>
</dbReference>
<gene>
    <name evidence="6" type="ORF">PAC_06565</name>
</gene>
<evidence type="ECO:0000313" key="7">
    <source>
        <dbReference type="Proteomes" id="UP000184330"/>
    </source>
</evidence>
<evidence type="ECO:0000256" key="1">
    <source>
        <dbReference type="ARBA" id="ARBA00004141"/>
    </source>
</evidence>
<evidence type="ECO:0000313" key="6">
    <source>
        <dbReference type="EMBL" id="CZR56676.1"/>
    </source>
</evidence>
<evidence type="ECO:0000256" key="4">
    <source>
        <dbReference type="ARBA" id="ARBA00023136"/>
    </source>
</evidence>
<dbReference type="OrthoDB" id="3358017at2759"/>
<dbReference type="STRING" id="576137.A0A1L7WV74"/>
<reference evidence="6 7" key="1">
    <citation type="submission" date="2016-03" db="EMBL/GenBank/DDBJ databases">
        <authorList>
            <person name="Ploux O."/>
        </authorList>
    </citation>
    <scope>NUCLEOTIDE SEQUENCE [LARGE SCALE GENOMIC DNA]</scope>
    <source>
        <strain evidence="6 7">UAMH 11012</strain>
    </source>
</reference>
<name>A0A1L7WV74_9HELO</name>
<keyword evidence="7" id="KW-1185">Reference proteome</keyword>
<feature type="transmembrane region" description="Helical" evidence="5">
    <location>
        <begin position="46"/>
        <end position="64"/>
    </location>
</feature>
<sequence length="249" mass="28091">MTILKPYKGDYYLWDYVPSVPATVAFIVLFCVATAAISLRMLRSRTWFCLSFAIGCLPSIYMTLGRIMQTVEGEEHSVIHINWLVKIFVCGDIFSFIIQGGGARMMANNSTVKTREYIVLGGLGLQTLSFGLFFLYAISESRMARSPTRVSLTTLAPWNATLRMLYVHPHSAFRIVEYIQGHDGYSLKHEWTLYAFESAPMFLVTVAFFVFFPSRLVRESAEDTESSGGDVQLNERLTVAKRQVEGMDG</sequence>
<comment type="subcellular location">
    <subcellularLocation>
        <location evidence="1">Membrane</location>
        <topology evidence="1">Multi-pass membrane protein</topology>
    </subcellularLocation>
</comment>
<feature type="transmembrane region" description="Helical" evidence="5">
    <location>
        <begin position="20"/>
        <end position="39"/>
    </location>
</feature>
<feature type="transmembrane region" description="Helical" evidence="5">
    <location>
        <begin position="191"/>
        <end position="212"/>
    </location>
</feature>
<dbReference type="GO" id="GO:0016020">
    <property type="term" value="C:membrane"/>
    <property type="evidence" value="ECO:0007669"/>
    <property type="project" value="UniProtKB-SubCell"/>
</dbReference>